<keyword evidence="2" id="KW-0472">Membrane</keyword>
<feature type="region of interest" description="Disordered" evidence="1">
    <location>
        <begin position="533"/>
        <end position="565"/>
    </location>
</feature>
<keyword evidence="2" id="KW-0812">Transmembrane</keyword>
<sequence length="828" mass="91978">MHKNTEKQRERSLIESTSVPTTIGLSLLACGILTVASGEDHHQWWTYGELALQTAITIAAAIWVGRKASKWERPPAVAPILLLLAILTIACEPIHRLCGAGRPGEIVVMDALKHVVLGLAAVSHWLVFRRMAAFLSLFLMMFAVSLTVDPRIQIMAGIFSAIAIFWAAVTYWEGLQEQIVAKTESRMPRWWLGGLGAFVVLLLATVSVGGDRALNSLKGFFPSSGGDGWYDPAARDGVRDGDAVVAGTKDIKSFAPIEDAPFMIDDRPTLYDVFDDSYQEPYPNKKQDRAIGLTQDFEMNRCQERLAALKKAGKEFSTFRKPQSQKENDRLSDRDGGALFYVVGRTPLHLRMCAHDLFDGEVWVHEEGNAGHFSIEVVDGKPWAVPPLPPPNLAVFGGVEGHTLKIIDLDSAVIPAPGNLRGVHIDQVNRGDFFEIVHADIPAMDREVLPPLTTINIVSELIDSSKVVGQWNRSTSAGPSYQQWPDHPDWDRIKKLAGECAGDAAFGVEQVKAVTDFFKANYRFERGVGTDKNFADPVHDHNDHSHAGHEHAHHDHDHQGHQHTDEPLPVSCFLFETKVGDDYHFATATALMLRSLGYSTRLVQGFYADPADYDPKARNTPIRTDDVHTWVEVYLGTGIWMTVEPTPGYEILGPPPTLFDHAKEAAVTAAIFVGSHPWPFASGLIVLILLWVYRLDLVDAADSAAFRLRFRHNDRQRLLAAANLLERRAVRAGLTRPPGMTLRMWLRSIFEAETREQADRLTAFLIARDRAAFGSINDARLPLGELNSLLGEMSLSQLRRTRRHRSRNATEKMDVNNLMELSGGLRPA</sequence>
<dbReference type="PROSITE" id="PS51257">
    <property type="entry name" value="PROKAR_LIPOPROTEIN"/>
    <property type="match status" value="1"/>
</dbReference>
<protein>
    <submittedName>
        <fullName evidence="4">Transglutaminase-like superfamily protein</fullName>
    </submittedName>
</protein>
<feature type="transmembrane region" description="Helical" evidence="2">
    <location>
        <begin position="154"/>
        <end position="172"/>
    </location>
</feature>
<gene>
    <name evidence="4" type="ORF">Pan189_10140</name>
</gene>
<dbReference type="OrthoDB" id="231513at2"/>
<dbReference type="InterPro" id="IPR038765">
    <property type="entry name" value="Papain-like_cys_pep_sf"/>
</dbReference>
<dbReference type="PANTHER" id="PTHR42736">
    <property type="entry name" value="PROTEIN-GLUTAMINE GAMMA-GLUTAMYLTRANSFERASE"/>
    <property type="match status" value="1"/>
</dbReference>
<keyword evidence="5" id="KW-1185">Reference proteome</keyword>
<evidence type="ECO:0000256" key="2">
    <source>
        <dbReference type="SAM" id="Phobius"/>
    </source>
</evidence>
<dbReference type="InterPro" id="IPR002931">
    <property type="entry name" value="Transglutaminase-like"/>
</dbReference>
<feature type="transmembrane region" description="Helical" evidence="2">
    <location>
        <begin position="132"/>
        <end position="148"/>
    </location>
</feature>
<evidence type="ECO:0000259" key="3">
    <source>
        <dbReference type="SMART" id="SM00460"/>
    </source>
</evidence>
<dbReference type="SUPFAM" id="SSF54001">
    <property type="entry name" value="Cysteine proteinases"/>
    <property type="match status" value="1"/>
</dbReference>
<dbReference type="Proteomes" id="UP000317318">
    <property type="component" value="Chromosome"/>
</dbReference>
<dbReference type="PANTHER" id="PTHR42736:SF1">
    <property type="entry name" value="PROTEIN-GLUTAMINE GAMMA-GLUTAMYLTRANSFERASE"/>
    <property type="match status" value="1"/>
</dbReference>
<keyword evidence="2" id="KW-1133">Transmembrane helix</keyword>
<reference evidence="4 5" key="1">
    <citation type="submission" date="2019-02" db="EMBL/GenBank/DDBJ databases">
        <title>Deep-cultivation of Planctomycetes and their phenomic and genomic characterization uncovers novel biology.</title>
        <authorList>
            <person name="Wiegand S."/>
            <person name="Jogler M."/>
            <person name="Boedeker C."/>
            <person name="Pinto D."/>
            <person name="Vollmers J."/>
            <person name="Rivas-Marin E."/>
            <person name="Kohn T."/>
            <person name="Peeters S.H."/>
            <person name="Heuer A."/>
            <person name="Rast P."/>
            <person name="Oberbeckmann S."/>
            <person name="Bunk B."/>
            <person name="Jeske O."/>
            <person name="Meyerdierks A."/>
            <person name="Storesund J.E."/>
            <person name="Kallscheuer N."/>
            <person name="Luecker S."/>
            <person name="Lage O.M."/>
            <person name="Pohl T."/>
            <person name="Merkel B.J."/>
            <person name="Hornburger P."/>
            <person name="Mueller R.-W."/>
            <person name="Bruemmer F."/>
            <person name="Labrenz M."/>
            <person name="Spormann A.M."/>
            <person name="Op den Camp H."/>
            <person name="Overmann J."/>
            <person name="Amann R."/>
            <person name="Jetten M.S.M."/>
            <person name="Mascher T."/>
            <person name="Medema M.H."/>
            <person name="Devos D.P."/>
            <person name="Kaster A.-K."/>
            <person name="Ovreas L."/>
            <person name="Rohde M."/>
            <person name="Galperin M.Y."/>
            <person name="Jogler C."/>
        </authorList>
    </citation>
    <scope>NUCLEOTIDE SEQUENCE [LARGE SCALE GENOMIC DNA]</scope>
    <source>
        <strain evidence="4 5">Pan189</strain>
    </source>
</reference>
<evidence type="ECO:0000256" key="1">
    <source>
        <dbReference type="SAM" id="MobiDB-lite"/>
    </source>
</evidence>
<feature type="domain" description="Transglutaminase-like" evidence="3">
    <location>
        <begin position="574"/>
        <end position="647"/>
    </location>
</feature>
<evidence type="ECO:0000313" key="4">
    <source>
        <dbReference type="EMBL" id="QDT36653.1"/>
    </source>
</evidence>
<dbReference type="Pfam" id="PF01841">
    <property type="entry name" value="Transglut_core"/>
    <property type="match status" value="1"/>
</dbReference>
<dbReference type="RefSeq" id="WP_145362839.1">
    <property type="nucleotide sequence ID" value="NZ_CP036268.1"/>
</dbReference>
<dbReference type="KEGG" id="svp:Pan189_10140"/>
<feature type="transmembrane region" description="Helical" evidence="2">
    <location>
        <begin position="21"/>
        <end position="38"/>
    </location>
</feature>
<evidence type="ECO:0000313" key="5">
    <source>
        <dbReference type="Proteomes" id="UP000317318"/>
    </source>
</evidence>
<dbReference type="InterPro" id="IPR052901">
    <property type="entry name" value="Bact_TGase-like"/>
</dbReference>
<dbReference type="EMBL" id="CP036268">
    <property type="protein sequence ID" value="QDT36653.1"/>
    <property type="molecule type" value="Genomic_DNA"/>
</dbReference>
<proteinExistence type="predicted"/>
<dbReference type="Gene3D" id="3.10.620.30">
    <property type="match status" value="1"/>
</dbReference>
<dbReference type="AlphaFoldDB" id="A0A517QYI3"/>
<accession>A0A517QYI3</accession>
<organism evidence="4 5">
    <name type="scientific">Stratiformator vulcanicus</name>
    <dbReference type="NCBI Taxonomy" id="2527980"/>
    <lineage>
        <taxon>Bacteria</taxon>
        <taxon>Pseudomonadati</taxon>
        <taxon>Planctomycetota</taxon>
        <taxon>Planctomycetia</taxon>
        <taxon>Planctomycetales</taxon>
        <taxon>Planctomycetaceae</taxon>
        <taxon>Stratiformator</taxon>
    </lineage>
</organism>
<dbReference type="SMART" id="SM00460">
    <property type="entry name" value="TGc"/>
    <property type="match status" value="1"/>
</dbReference>
<name>A0A517QYI3_9PLAN</name>
<feature type="transmembrane region" description="Helical" evidence="2">
    <location>
        <begin position="44"/>
        <end position="64"/>
    </location>
</feature>
<feature type="transmembrane region" description="Helical" evidence="2">
    <location>
        <begin position="192"/>
        <end position="210"/>
    </location>
</feature>